<feature type="transmembrane region" description="Helical" evidence="11">
    <location>
        <begin position="79"/>
        <end position="97"/>
    </location>
</feature>
<dbReference type="Pfam" id="PF02935">
    <property type="entry name" value="COX7C"/>
    <property type="match status" value="1"/>
</dbReference>
<evidence type="ECO:0000313" key="12">
    <source>
        <dbReference type="EMBL" id="KDB27423.1"/>
    </source>
</evidence>
<dbReference type="InterPro" id="IPR036636">
    <property type="entry name" value="COX7C/Cox8_sf"/>
</dbReference>
<comment type="similarity">
    <text evidence="3">Belongs to the cytochrome c oxidase VIIc family.</text>
</comment>
<evidence type="ECO:0000313" key="13">
    <source>
        <dbReference type="Proteomes" id="UP000024533"/>
    </source>
</evidence>
<dbReference type="EMBL" id="AOKY01000061">
    <property type="protein sequence ID" value="KDB27423.1"/>
    <property type="molecule type" value="Genomic_DNA"/>
</dbReference>
<dbReference type="OrthoDB" id="9974841at2759"/>
<keyword evidence="8" id="KW-0496">Mitochondrion</keyword>
<protein>
    <recommendedName>
        <fullName evidence="10">Cytochrome c oxidase subunit 8, mitochondrial</fullName>
    </recommendedName>
</protein>
<dbReference type="UniPathway" id="UPA00705"/>
<dbReference type="GO" id="GO:0005743">
    <property type="term" value="C:mitochondrial inner membrane"/>
    <property type="evidence" value="ECO:0007669"/>
    <property type="project" value="UniProtKB-SubCell"/>
</dbReference>
<sequence>MRSKLASIFYSTFSERRTTPAPPTVKMFARSAIRANTAASIISRRGFHSTRTQLASGFHYPEGPRSNIPFNPLTKFFFVRYWAFMFTGFTLPFAIAGKFQRMLLDNNIFQTANHCTSFSLANEEVPLISIPSLLVLLRRVRVAILESLANTQSHYGWLGIPGQLV</sequence>
<evidence type="ECO:0000256" key="10">
    <source>
        <dbReference type="ARBA" id="ARBA00071004"/>
    </source>
</evidence>
<evidence type="ECO:0000256" key="7">
    <source>
        <dbReference type="ARBA" id="ARBA00022989"/>
    </source>
</evidence>
<comment type="subcellular location">
    <subcellularLocation>
        <location evidence="1">Mitochondrion inner membrane</location>
        <topology evidence="1">Single-pass membrane protein</topology>
    </subcellularLocation>
</comment>
<keyword evidence="4 11" id="KW-0812">Transmembrane</keyword>
<reference evidence="12 13" key="1">
    <citation type="submission" date="2014-02" db="EMBL/GenBank/DDBJ databases">
        <title>The Genome Sequence of Trichophyton interdigitale MR816.</title>
        <authorList>
            <consortium name="The Broad Institute Genomics Platform"/>
            <person name="Cuomo C.A."/>
            <person name="White T.C."/>
            <person name="Graser Y."/>
            <person name="Martinez-Rossi N."/>
            <person name="Heitman J."/>
            <person name="Young S.K."/>
            <person name="Zeng Q."/>
            <person name="Gargeya S."/>
            <person name="Abouelleil A."/>
            <person name="Alvarado L."/>
            <person name="Chapman S.B."/>
            <person name="Gainer-Dewar J."/>
            <person name="Goldberg J."/>
            <person name="Griggs A."/>
            <person name="Gujja S."/>
            <person name="Hansen M."/>
            <person name="Howarth C."/>
            <person name="Imamovic A."/>
            <person name="Larimer J."/>
            <person name="Martinez D."/>
            <person name="Murphy C."/>
            <person name="Pearson M.D."/>
            <person name="Persinoti G."/>
            <person name="Poon T."/>
            <person name="Priest M."/>
            <person name="Roberts A.D."/>
            <person name="Saif S."/>
            <person name="Shea T.D."/>
            <person name="Sykes S.N."/>
            <person name="Wortman J."/>
            <person name="Nusbaum C."/>
            <person name="Birren B."/>
        </authorList>
    </citation>
    <scope>NUCLEOTIDE SEQUENCE [LARGE SCALE GENOMIC DNA]</scope>
    <source>
        <strain evidence="12 13">MR816</strain>
    </source>
</reference>
<dbReference type="AlphaFoldDB" id="A0A059JIB3"/>
<dbReference type="GO" id="GO:0045277">
    <property type="term" value="C:respiratory chain complex IV"/>
    <property type="evidence" value="ECO:0007669"/>
    <property type="project" value="InterPro"/>
</dbReference>
<dbReference type="GO" id="GO:0006123">
    <property type="term" value="P:mitochondrial electron transport, cytochrome c to oxygen"/>
    <property type="evidence" value="ECO:0007669"/>
    <property type="project" value="InterPro"/>
</dbReference>
<evidence type="ECO:0000256" key="5">
    <source>
        <dbReference type="ARBA" id="ARBA00022792"/>
    </source>
</evidence>
<dbReference type="InterPro" id="IPR004202">
    <property type="entry name" value="COX7C/Cox8"/>
</dbReference>
<dbReference type="PANTHER" id="PTHR13313:SF0">
    <property type="entry name" value="CYTOCHROME C OXIDASE SUBUNIT 7C, MITOCHONDRIAL"/>
    <property type="match status" value="1"/>
</dbReference>
<dbReference type="Gene3D" id="4.10.49.10">
    <property type="entry name" value="Cytochrome c oxidase subunit VIIc"/>
    <property type="match status" value="1"/>
</dbReference>
<keyword evidence="13" id="KW-1185">Reference proteome</keyword>
<dbReference type="STRING" id="1215338.A0A059JIB3"/>
<evidence type="ECO:0000256" key="1">
    <source>
        <dbReference type="ARBA" id="ARBA00004434"/>
    </source>
</evidence>
<evidence type="ECO:0000256" key="8">
    <source>
        <dbReference type="ARBA" id="ARBA00023128"/>
    </source>
</evidence>
<evidence type="ECO:0000256" key="6">
    <source>
        <dbReference type="ARBA" id="ARBA00022946"/>
    </source>
</evidence>
<evidence type="ECO:0000256" key="3">
    <source>
        <dbReference type="ARBA" id="ARBA00010514"/>
    </source>
</evidence>
<comment type="caution">
    <text evidence="12">The sequence shown here is derived from an EMBL/GenBank/DDBJ whole genome shotgun (WGS) entry which is preliminary data.</text>
</comment>
<dbReference type="PANTHER" id="PTHR13313">
    <property type="entry name" value="CYTOCHROME C OXIDASE SUBUNIT VIIC"/>
    <property type="match status" value="1"/>
</dbReference>
<keyword evidence="9 11" id="KW-0472">Membrane</keyword>
<keyword evidence="6" id="KW-0809">Transit peptide</keyword>
<dbReference type="HOGENOM" id="CLU_1611984_0_0_1"/>
<gene>
    <name evidence="12" type="ORF">H109_00805</name>
</gene>
<evidence type="ECO:0000256" key="2">
    <source>
        <dbReference type="ARBA" id="ARBA00004673"/>
    </source>
</evidence>
<accession>A0A059JIB3</accession>
<keyword evidence="7 11" id="KW-1133">Transmembrane helix</keyword>
<keyword evidence="5" id="KW-0999">Mitochondrion inner membrane</keyword>
<organism evidence="12 13">
    <name type="scientific">Trichophyton interdigitale (strain MR816)</name>
    <dbReference type="NCBI Taxonomy" id="1215338"/>
    <lineage>
        <taxon>Eukaryota</taxon>
        <taxon>Fungi</taxon>
        <taxon>Dikarya</taxon>
        <taxon>Ascomycota</taxon>
        <taxon>Pezizomycotina</taxon>
        <taxon>Eurotiomycetes</taxon>
        <taxon>Eurotiomycetidae</taxon>
        <taxon>Onygenales</taxon>
        <taxon>Arthrodermataceae</taxon>
        <taxon>Trichophyton</taxon>
    </lineage>
</organism>
<evidence type="ECO:0000256" key="9">
    <source>
        <dbReference type="ARBA" id="ARBA00023136"/>
    </source>
</evidence>
<proteinExistence type="inferred from homology"/>
<evidence type="ECO:0000256" key="4">
    <source>
        <dbReference type="ARBA" id="ARBA00022692"/>
    </source>
</evidence>
<comment type="pathway">
    <text evidence="2">Energy metabolism; oxidative phosphorylation.</text>
</comment>
<evidence type="ECO:0000256" key="11">
    <source>
        <dbReference type="SAM" id="Phobius"/>
    </source>
</evidence>
<dbReference type="FunFam" id="4.10.49.10:FF:000001">
    <property type="entry name" value="Cytochrome c oxidase subunit 7C"/>
    <property type="match status" value="1"/>
</dbReference>
<name>A0A059JIB3_TRIIM</name>
<dbReference type="Proteomes" id="UP000024533">
    <property type="component" value="Unassembled WGS sequence"/>
</dbReference>